<evidence type="ECO:0000313" key="2">
    <source>
        <dbReference type="EMBL" id="KAL3838953.1"/>
    </source>
</evidence>
<comment type="caution">
    <text evidence="2">The sequence shown here is derived from an EMBL/GenBank/DDBJ whole genome shotgun (WGS) entry which is preliminary data.</text>
</comment>
<dbReference type="EMBL" id="JBJXBP010000003">
    <property type="protein sequence ID" value="KAL3838953.1"/>
    <property type="molecule type" value="Genomic_DNA"/>
</dbReference>
<organism evidence="2 3">
    <name type="scientific">Penstemon smallii</name>
    <dbReference type="NCBI Taxonomy" id="265156"/>
    <lineage>
        <taxon>Eukaryota</taxon>
        <taxon>Viridiplantae</taxon>
        <taxon>Streptophyta</taxon>
        <taxon>Embryophyta</taxon>
        <taxon>Tracheophyta</taxon>
        <taxon>Spermatophyta</taxon>
        <taxon>Magnoliopsida</taxon>
        <taxon>eudicotyledons</taxon>
        <taxon>Gunneridae</taxon>
        <taxon>Pentapetalae</taxon>
        <taxon>asterids</taxon>
        <taxon>lamiids</taxon>
        <taxon>Lamiales</taxon>
        <taxon>Plantaginaceae</taxon>
        <taxon>Cheloneae</taxon>
        <taxon>Penstemon</taxon>
    </lineage>
</organism>
<name>A0ABD3TS96_9LAMI</name>
<evidence type="ECO:0000313" key="3">
    <source>
        <dbReference type="Proteomes" id="UP001634393"/>
    </source>
</evidence>
<feature type="region of interest" description="Disordered" evidence="1">
    <location>
        <begin position="207"/>
        <end position="238"/>
    </location>
</feature>
<protein>
    <submittedName>
        <fullName evidence="2">Uncharacterized protein</fullName>
    </submittedName>
</protein>
<sequence length="238" mass="26502">MCLTYHCYVYFFLYNFECRSLITRSSYKVRHCILMFTNSLIDIKAVSNIFSLLSLKVDHQPMFPPPTVLVEPNSSAVATNKVCNSPRLEESENAKRDVPSLSKFAGSKDVEGPNQKKGLLLMPPLVLVEANSSAVAANKVCNSPRLEESENAKRDVPSSSKSAGSKAVERPNKRKGLLIKEERICSSEKKPVNLALTKFNKSKPAINISKPAIKKSKPAMRNQSLRSRRQSSFTVQLL</sequence>
<keyword evidence="3" id="KW-1185">Reference proteome</keyword>
<reference evidence="2 3" key="1">
    <citation type="submission" date="2024-12" db="EMBL/GenBank/DDBJ databases">
        <title>The unique morphological basis and parallel evolutionary history of personate flowers in Penstemon.</title>
        <authorList>
            <person name="Depatie T.H."/>
            <person name="Wessinger C.A."/>
        </authorList>
    </citation>
    <scope>NUCLEOTIDE SEQUENCE [LARGE SCALE GENOMIC DNA]</scope>
    <source>
        <strain evidence="2">WTNN_2</strain>
        <tissue evidence="2">Leaf</tissue>
    </source>
</reference>
<dbReference type="Proteomes" id="UP001634393">
    <property type="component" value="Unassembled WGS sequence"/>
</dbReference>
<gene>
    <name evidence="2" type="ORF">ACJIZ3_023544</name>
</gene>
<accession>A0ABD3TS96</accession>
<feature type="compositionally biased region" description="Basic and acidic residues" evidence="1">
    <location>
        <begin position="146"/>
        <end position="156"/>
    </location>
</feature>
<dbReference type="AlphaFoldDB" id="A0ABD3TS96"/>
<evidence type="ECO:0000256" key="1">
    <source>
        <dbReference type="SAM" id="MobiDB-lite"/>
    </source>
</evidence>
<proteinExistence type="predicted"/>
<feature type="region of interest" description="Disordered" evidence="1">
    <location>
        <begin position="146"/>
        <end position="174"/>
    </location>
</feature>